<gene>
    <name evidence="7" type="ORF">M407DRAFT_139665</name>
</gene>
<evidence type="ECO:0000256" key="3">
    <source>
        <dbReference type="ARBA" id="ARBA00022692"/>
    </source>
</evidence>
<name>A0A0C3LFL6_9AGAM</name>
<comment type="similarity">
    <text evidence="2">Belongs to the IFI6/IFI27 family.</text>
</comment>
<sequence>MAKPQNQAANFLVNDAFPHTKVFIQLIEAQTEKNAAFGQLLQALHELDNTITRSQAAEIEEGALGAQFVAAMTEAMILNPMISANDVILAANKAFQNEMVEFIGKVHLINNPPPNDRSEIAAMAAGGALLTVGAVAVGPALALGALNAVGFGSAGPVAGSLAAATQGAAVTSGSLFALFQGAAMGGITVGAAQVAAGITALAAGAGLLGAKANDSNPNANNPESGSADEG</sequence>
<dbReference type="InterPro" id="IPR009311">
    <property type="entry name" value="IFI6/IFI27-like"/>
</dbReference>
<keyword evidence="3" id="KW-0812">Transmembrane</keyword>
<comment type="subcellular location">
    <subcellularLocation>
        <location evidence="1">Membrane</location>
        <topology evidence="1">Multi-pass membrane protein</topology>
    </subcellularLocation>
</comment>
<reference evidence="7 8" key="1">
    <citation type="submission" date="2014-04" db="EMBL/GenBank/DDBJ databases">
        <authorList>
            <consortium name="DOE Joint Genome Institute"/>
            <person name="Kuo A."/>
            <person name="Girlanda M."/>
            <person name="Perotto S."/>
            <person name="Kohler A."/>
            <person name="Nagy L.G."/>
            <person name="Floudas D."/>
            <person name="Copeland A."/>
            <person name="Barry K.W."/>
            <person name="Cichocki N."/>
            <person name="Veneault-Fourrey C."/>
            <person name="LaButti K."/>
            <person name="Lindquist E.A."/>
            <person name="Lipzen A."/>
            <person name="Lundell T."/>
            <person name="Morin E."/>
            <person name="Murat C."/>
            <person name="Sun H."/>
            <person name="Tunlid A."/>
            <person name="Henrissat B."/>
            <person name="Grigoriev I.V."/>
            <person name="Hibbett D.S."/>
            <person name="Martin F."/>
            <person name="Nordberg H.P."/>
            <person name="Cantor M.N."/>
            <person name="Hua S.X."/>
        </authorList>
    </citation>
    <scope>NUCLEOTIDE SEQUENCE [LARGE SCALE GENOMIC DNA]</scope>
    <source>
        <strain evidence="7 8">MUT 4182</strain>
    </source>
</reference>
<reference evidence="8" key="2">
    <citation type="submission" date="2015-01" db="EMBL/GenBank/DDBJ databases">
        <title>Evolutionary Origins and Diversification of the Mycorrhizal Mutualists.</title>
        <authorList>
            <consortium name="DOE Joint Genome Institute"/>
            <consortium name="Mycorrhizal Genomics Consortium"/>
            <person name="Kohler A."/>
            <person name="Kuo A."/>
            <person name="Nagy L.G."/>
            <person name="Floudas D."/>
            <person name="Copeland A."/>
            <person name="Barry K.W."/>
            <person name="Cichocki N."/>
            <person name="Veneault-Fourrey C."/>
            <person name="LaButti K."/>
            <person name="Lindquist E.A."/>
            <person name="Lipzen A."/>
            <person name="Lundell T."/>
            <person name="Morin E."/>
            <person name="Murat C."/>
            <person name="Riley R."/>
            <person name="Ohm R."/>
            <person name="Sun H."/>
            <person name="Tunlid A."/>
            <person name="Henrissat B."/>
            <person name="Grigoriev I.V."/>
            <person name="Hibbett D.S."/>
            <person name="Martin F."/>
        </authorList>
    </citation>
    <scope>NUCLEOTIDE SEQUENCE [LARGE SCALE GENOMIC DNA]</scope>
    <source>
        <strain evidence="8">MUT 4182</strain>
    </source>
</reference>
<keyword evidence="5" id="KW-0472">Membrane</keyword>
<feature type="compositionally biased region" description="Polar residues" evidence="6">
    <location>
        <begin position="213"/>
        <end position="224"/>
    </location>
</feature>
<dbReference type="HOGENOM" id="CLU_105157_0_0_1"/>
<evidence type="ECO:0000256" key="6">
    <source>
        <dbReference type="SAM" id="MobiDB-lite"/>
    </source>
</evidence>
<evidence type="ECO:0000256" key="1">
    <source>
        <dbReference type="ARBA" id="ARBA00004141"/>
    </source>
</evidence>
<dbReference type="GO" id="GO:0016020">
    <property type="term" value="C:membrane"/>
    <property type="evidence" value="ECO:0007669"/>
    <property type="project" value="UniProtKB-SubCell"/>
</dbReference>
<organism evidence="7 8">
    <name type="scientific">Tulasnella calospora MUT 4182</name>
    <dbReference type="NCBI Taxonomy" id="1051891"/>
    <lineage>
        <taxon>Eukaryota</taxon>
        <taxon>Fungi</taxon>
        <taxon>Dikarya</taxon>
        <taxon>Basidiomycota</taxon>
        <taxon>Agaricomycotina</taxon>
        <taxon>Agaricomycetes</taxon>
        <taxon>Cantharellales</taxon>
        <taxon>Tulasnellaceae</taxon>
        <taxon>Tulasnella</taxon>
    </lineage>
</organism>
<dbReference type="EMBL" id="KN823181">
    <property type="protein sequence ID" value="KIO20247.1"/>
    <property type="molecule type" value="Genomic_DNA"/>
</dbReference>
<dbReference type="PANTHER" id="PTHR16932">
    <property type="entry name" value="INTERFERON ALPHA-INDUCIBLE PROTEIN 27"/>
    <property type="match status" value="1"/>
</dbReference>
<evidence type="ECO:0000256" key="5">
    <source>
        <dbReference type="ARBA" id="ARBA00023136"/>
    </source>
</evidence>
<feature type="region of interest" description="Disordered" evidence="6">
    <location>
        <begin position="210"/>
        <end position="230"/>
    </location>
</feature>
<evidence type="ECO:0000256" key="4">
    <source>
        <dbReference type="ARBA" id="ARBA00022989"/>
    </source>
</evidence>
<keyword evidence="4" id="KW-1133">Transmembrane helix</keyword>
<evidence type="ECO:0000313" key="8">
    <source>
        <dbReference type="Proteomes" id="UP000054248"/>
    </source>
</evidence>
<dbReference type="InterPro" id="IPR038213">
    <property type="entry name" value="IFI6/IFI27-like_sf"/>
</dbReference>
<dbReference type="PANTHER" id="PTHR16932:SF18">
    <property type="entry name" value="INTERFERON, ALPHA-INDUCIBLE PROTEIN 27-LIKE 2"/>
    <property type="match status" value="1"/>
</dbReference>
<proteinExistence type="inferred from homology"/>
<dbReference type="AlphaFoldDB" id="A0A0C3LFL6"/>
<dbReference type="Proteomes" id="UP000054248">
    <property type="component" value="Unassembled WGS sequence"/>
</dbReference>
<dbReference type="OrthoDB" id="3264978at2759"/>
<keyword evidence="8" id="KW-1185">Reference proteome</keyword>
<evidence type="ECO:0000313" key="7">
    <source>
        <dbReference type="EMBL" id="KIO20247.1"/>
    </source>
</evidence>
<dbReference type="Gene3D" id="6.10.110.10">
    <property type="match status" value="1"/>
</dbReference>
<protein>
    <submittedName>
        <fullName evidence="7">Uncharacterized protein</fullName>
    </submittedName>
</protein>
<evidence type="ECO:0000256" key="2">
    <source>
        <dbReference type="ARBA" id="ARBA00007262"/>
    </source>
</evidence>
<accession>A0A0C3LFL6</accession>